<evidence type="ECO:0000256" key="4">
    <source>
        <dbReference type="ARBA" id="ARBA00022989"/>
    </source>
</evidence>
<feature type="transmembrane region" description="Helical" evidence="6">
    <location>
        <begin position="156"/>
        <end position="178"/>
    </location>
</feature>
<evidence type="ECO:0000256" key="5">
    <source>
        <dbReference type="ARBA" id="ARBA00023136"/>
    </source>
</evidence>
<proteinExistence type="predicted"/>
<name>A0A3P3XU89_9SPIR</name>
<comment type="subcellular location">
    <subcellularLocation>
        <location evidence="1">Cell membrane</location>
        <topology evidence="1">Multi-pass membrane protein</topology>
    </subcellularLocation>
</comment>
<evidence type="ECO:0000256" key="2">
    <source>
        <dbReference type="ARBA" id="ARBA00022475"/>
    </source>
</evidence>
<feature type="transmembrane region" description="Helical" evidence="6">
    <location>
        <begin position="263"/>
        <end position="282"/>
    </location>
</feature>
<dbReference type="GO" id="GO:0005886">
    <property type="term" value="C:plasma membrane"/>
    <property type="evidence" value="ECO:0007669"/>
    <property type="project" value="UniProtKB-SubCell"/>
</dbReference>
<feature type="transmembrane region" description="Helical" evidence="6">
    <location>
        <begin position="47"/>
        <end position="69"/>
    </location>
</feature>
<keyword evidence="5 6" id="KW-0472">Membrane</keyword>
<protein>
    <submittedName>
        <fullName evidence="7">D-ribose transporter subunit membrane component of ABC superfamily</fullName>
    </submittedName>
</protein>
<evidence type="ECO:0000256" key="6">
    <source>
        <dbReference type="SAM" id="Phobius"/>
    </source>
</evidence>
<dbReference type="CDD" id="cd06579">
    <property type="entry name" value="TM_PBP1_transp_AraH_like"/>
    <property type="match status" value="1"/>
</dbReference>
<dbReference type="AlphaFoldDB" id="A0A3P3XU89"/>
<sequence length="312" mass="32674">MKVKFVETLKNYGIILAFSLICVGLSILSPVFFTLNNIINVIRQTSIYGIMAVGMTFVILTGGIDLSVGSVLAVSGAICAGMLKAGNPIILVILATLGVGVGCGLVTGLFVTKARITPFVVTLGMMSIARGLALIYTRGYPISGFSPTFRLIGGGYILGIPIPIIIFLVVVIIAYIVLMQTKLGRYTYAIGGNEETVRLSGINSDFFKTLVYVISGSTAALSALILTSRLNSAEPIAGTGYELDVIAAVVIGGASLSGGRGSVWGTFIGALLIGVINNGMNLLGISPYFQQVVKGLIIIGAVWLDQLRAKEE</sequence>
<evidence type="ECO:0000256" key="1">
    <source>
        <dbReference type="ARBA" id="ARBA00004651"/>
    </source>
</evidence>
<accession>A0A3P3XU89</accession>
<keyword evidence="4 6" id="KW-1133">Transmembrane helix</keyword>
<evidence type="ECO:0000256" key="3">
    <source>
        <dbReference type="ARBA" id="ARBA00022692"/>
    </source>
</evidence>
<dbReference type="Pfam" id="PF02653">
    <property type="entry name" value="BPD_transp_2"/>
    <property type="match status" value="1"/>
</dbReference>
<dbReference type="GO" id="GO:0022857">
    <property type="term" value="F:transmembrane transporter activity"/>
    <property type="evidence" value="ECO:0007669"/>
    <property type="project" value="InterPro"/>
</dbReference>
<feature type="transmembrane region" description="Helical" evidence="6">
    <location>
        <begin position="12"/>
        <end position="35"/>
    </location>
</feature>
<evidence type="ECO:0000313" key="7">
    <source>
        <dbReference type="EMBL" id="SLM19838.1"/>
    </source>
</evidence>
<keyword evidence="3 6" id="KW-0812">Transmembrane</keyword>
<dbReference type="InterPro" id="IPR001851">
    <property type="entry name" value="ABC_transp_permease"/>
</dbReference>
<gene>
    <name evidence="7" type="primary">rbsC</name>
    <name evidence="7" type="ORF">SPIRO4BDMA_70262</name>
</gene>
<dbReference type="PANTHER" id="PTHR32196">
    <property type="entry name" value="ABC TRANSPORTER PERMEASE PROTEIN YPHD-RELATED-RELATED"/>
    <property type="match status" value="1"/>
</dbReference>
<reference evidence="7" key="1">
    <citation type="submission" date="2017-02" db="EMBL/GenBank/DDBJ databases">
        <authorList>
            <person name="Regsiter A."/>
            <person name="William W."/>
        </authorList>
    </citation>
    <scope>NUCLEOTIDE SEQUENCE</scope>
    <source>
        <strain evidence="7">BdmA 4</strain>
    </source>
</reference>
<keyword evidence="2" id="KW-1003">Cell membrane</keyword>
<dbReference type="EMBL" id="FWDO01000007">
    <property type="protein sequence ID" value="SLM19838.1"/>
    <property type="molecule type" value="Genomic_DNA"/>
</dbReference>
<organism evidence="7">
    <name type="scientific">uncultured spirochete</name>
    <dbReference type="NCBI Taxonomy" id="156406"/>
    <lineage>
        <taxon>Bacteria</taxon>
        <taxon>Pseudomonadati</taxon>
        <taxon>Spirochaetota</taxon>
        <taxon>Spirochaetia</taxon>
        <taxon>Spirochaetales</taxon>
        <taxon>environmental samples</taxon>
    </lineage>
</organism>
<feature type="transmembrane region" description="Helical" evidence="6">
    <location>
        <begin position="118"/>
        <end position="136"/>
    </location>
</feature>
<feature type="transmembrane region" description="Helical" evidence="6">
    <location>
        <begin position="210"/>
        <end position="230"/>
    </location>
</feature>
<feature type="transmembrane region" description="Helical" evidence="6">
    <location>
        <begin position="89"/>
        <end position="111"/>
    </location>
</feature>